<dbReference type="SUPFAM" id="SSF52540">
    <property type="entry name" value="P-loop containing nucleoside triphosphate hydrolases"/>
    <property type="match status" value="2"/>
</dbReference>
<protein>
    <submittedName>
        <fullName evidence="2">EngC GTPase</fullName>
    </submittedName>
</protein>
<accession>A0A2U1PMB1</accession>
<dbReference type="InterPro" id="IPR004881">
    <property type="entry name" value="Ribosome_biogen_GTPase_RsgA"/>
</dbReference>
<dbReference type="PANTHER" id="PTHR32120:SF11">
    <property type="entry name" value="SMALL RIBOSOMAL SUBUNIT BIOGENESIS GTPASE RSGA 1, MITOCHONDRIAL-RELATED"/>
    <property type="match status" value="1"/>
</dbReference>
<dbReference type="GO" id="GO:0005525">
    <property type="term" value="F:GTP binding"/>
    <property type="evidence" value="ECO:0007669"/>
    <property type="project" value="InterPro"/>
</dbReference>
<dbReference type="Proteomes" id="UP000245207">
    <property type="component" value="Unassembled WGS sequence"/>
</dbReference>
<dbReference type="EMBL" id="PKPP01000969">
    <property type="protein sequence ID" value="PWA86898.1"/>
    <property type="molecule type" value="Genomic_DNA"/>
</dbReference>
<reference evidence="2 3" key="1">
    <citation type="journal article" date="2018" name="Mol. Plant">
        <title>The genome of Artemisia annua provides insight into the evolution of Asteraceae family and artemisinin biosynthesis.</title>
        <authorList>
            <person name="Shen Q."/>
            <person name="Zhang L."/>
            <person name="Liao Z."/>
            <person name="Wang S."/>
            <person name="Yan T."/>
            <person name="Shi P."/>
            <person name="Liu M."/>
            <person name="Fu X."/>
            <person name="Pan Q."/>
            <person name="Wang Y."/>
            <person name="Lv Z."/>
            <person name="Lu X."/>
            <person name="Zhang F."/>
            <person name="Jiang W."/>
            <person name="Ma Y."/>
            <person name="Chen M."/>
            <person name="Hao X."/>
            <person name="Li L."/>
            <person name="Tang Y."/>
            <person name="Lv G."/>
            <person name="Zhou Y."/>
            <person name="Sun X."/>
            <person name="Brodelius P.E."/>
            <person name="Rose J.K.C."/>
            <person name="Tang K."/>
        </authorList>
    </citation>
    <scope>NUCLEOTIDE SEQUENCE [LARGE SCALE GENOMIC DNA]</scope>
    <source>
        <strain evidence="3">cv. Huhao1</strain>
        <tissue evidence="2">Leaf</tissue>
    </source>
</reference>
<dbReference type="GO" id="GO:0003924">
    <property type="term" value="F:GTPase activity"/>
    <property type="evidence" value="ECO:0007669"/>
    <property type="project" value="InterPro"/>
</dbReference>
<dbReference type="Pfam" id="PF03193">
    <property type="entry name" value="RsgA_GTPase"/>
    <property type="match status" value="2"/>
</dbReference>
<keyword evidence="3" id="KW-1185">Reference proteome</keyword>
<dbReference type="STRING" id="35608.A0A2U1PMB1"/>
<dbReference type="InterPro" id="IPR027417">
    <property type="entry name" value="P-loop_NTPase"/>
</dbReference>
<evidence type="ECO:0000313" key="3">
    <source>
        <dbReference type="Proteomes" id="UP000245207"/>
    </source>
</evidence>
<dbReference type="OrthoDB" id="442158at2759"/>
<dbReference type="AlphaFoldDB" id="A0A2U1PMB1"/>
<dbReference type="PANTHER" id="PTHR32120">
    <property type="entry name" value="SMALL RIBOSOMAL SUBUNIT BIOGENESIS GTPASE RSGA"/>
    <property type="match status" value="1"/>
</dbReference>
<organism evidence="2 3">
    <name type="scientific">Artemisia annua</name>
    <name type="common">Sweet wormwood</name>
    <dbReference type="NCBI Taxonomy" id="35608"/>
    <lineage>
        <taxon>Eukaryota</taxon>
        <taxon>Viridiplantae</taxon>
        <taxon>Streptophyta</taxon>
        <taxon>Embryophyta</taxon>
        <taxon>Tracheophyta</taxon>
        <taxon>Spermatophyta</taxon>
        <taxon>Magnoliopsida</taxon>
        <taxon>eudicotyledons</taxon>
        <taxon>Gunneridae</taxon>
        <taxon>Pentapetalae</taxon>
        <taxon>asterids</taxon>
        <taxon>campanulids</taxon>
        <taxon>Asterales</taxon>
        <taxon>Asteraceae</taxon>
        <taxon>Asteroideae</taxon>
        <taxon>Anthemideae</taxon>
        <taxon>Artemisiinae</taxon>
        <taxon>Artemisia</taxon>
    </lineage>
</organism>
<comment type="caution">
    <text evidence="2">The sequence shown here is derived from an EMBL/GenBank/DDBJ whole genome shotgun (WGS) entry which is preliminary data.</text>
</comment>
<dbReference type="InterPro" id="IPR010914">
    <property type="entry name" value="RsgA_GTPase_dom"/>
</dbReference>
<name>A0A2U1PMB1_ARTAN</name>
<evidence type="ECO:0000259" key="1">
    <source>
        <dbReference type="Pfam" id="PF03193"/>
    </source>
</evidence>
<proteinExistence type="predicted"/>
<gene>
    <name evidence="2" type="ORF">CTI12_AA136100</name>
</gene>
<dbReference type="Gene3D" id="3.40.50.300">
    <property type="entry name" value="P-loop containing nucleotide triphosphate hydrolases"/>
    <property type="match status" value="2"/>
</dbReference>
<feature type="domain" description="EngC GTPase" evidence="1">
    <location>
        <begin position="200"/>
        <end position="238"/>
    </location>
</feature>
<evidence type="ECO:0000313" key="2">
    <source>
        <dbReference type="EMBL" id="PWA86898.1"/>
    </source>
</evidence>
<feature type="domain" description="EngC GTPase" evidence="1">
    <location>
        <begin position="74"/>
        <end position="178"/>
    </location>
</feature>
<sequence length="275" mass="29982">MFLPCSITDDEDVIVASEPVMPPVNLDADGNPFPPLPMPEADASQDSHDVEEVRNTAHDEVGLASWLRPNKKLKKNVKTKTGLDSFLLNLRDQTTVMVEPGGVGKSSLINVFLKTVISFSLSCSILSFHMSQIPRNNWLELVSARSGRQKHTTSNVSLLPLRGGGYLADTPGLNRFSLSNVTKESLALCFPEIPRNNWLELVSARSGRQKHTTPNVSLLPLRGGGYLADTPGLNRFSLSNVTKESLALCFPEEESRSVLGTVPCSAFNNVLLVTI</sequence>